<dbReference type="InterPro" id="IPR007504">
    <property type="entry name" value="H/ACA_rnp_Gar1/Naf1"/>
</dbReference>
<dbReference type="Pfam" id="PF04410">
    <property type="entry name" value="Gar1"/>
    <property type="match status" value="1"/>
</dbReference>
<feature type="compositionally biased region" description="Basic residues" evidence="9">
    <location>
        <begin position="375"/>
        <end position="387"/>
    </location>
</feature>
<dbReference type="InterPro" id="IPR038664">
    <property type="entry name" value="Gar1/Naf1_Cbf5-bd_sf"/>
</dbReference>
<feature type="region of interest" description="Disordered" evidence="9">
    <location>
        <begin position="494"/>
        <end position="555"/>
    </location>
</feature>
<comment type="caution">
    <text evidence="10">The sequence shown here is derived from an EMBL/GenBank/DDBJ whole genome shotgun (WGS) entry which is preliminary data.</text>
</comment>
<dbReference type="GO" id="GO:0005634">
    <property type="term" value="C:nucleus"/>
    <property type="evidence" value="ECO:0007669"/>
    <property type="project" value="UniProtKB-SubCell"/>
</dbReference>
<feature type="compositionally biased region" description="Polar residues" evidence="9">
    <location>
        <begin position="26"/>
        <end position="35"/>
    </location>
</feature>
<feature type="compositionally biased region" description="Basic and acidic residues" evidence="9">
    <location>
        <begin position="412"/>
        <end position="422"/>
    </location>
</feature>
<feature type="compositionally biased region" description="Polar residues" evidence="9">
    <location>
        <begin position="510"/>
        <end position="527"/>
    </location>
</feature>
<dbReference type="AlphaFoldDB" id="A0A8H7FAA9"/>
<evidence type="ECO:0000256" key="5">
    <source>
        <dbReference type="ARBA" id="ARBA00022552"/>
    </source>
</evidence>
<dbReference type="SUPFAM" id="SSF50447">
    <property type="entry name" value="Translation proteins"/>
    <property type="match status" value="1"/>
</dbReference>
<evidence type="ECO:0000256" key="8">
    <source>
        <dbReference type="ARBA" id="ARBA00023242"/>
    </source>
</evidence>
<keyword evidence="8" id="KW-0539">Nucleus</keyword>
<comment type="subcellular location">
    <subcellularLocation>
        <location evidence="1">Nucleus</location>
    </subcellularLocation>
</comment>
<dbReference type="InterPro" id="IPR009000">
    <property type="entry name" value="Transl_B-barrel_sf"/>
</dbReference>
<feature type="compositionally biased region" description="Low complexity" evidence="9">
    <location>
        <begin position="67"/>
        <end position="78"/>
    </location>
</feature>
<feature type="compositionally biased region" description="Acidic residues" evidence="9">
    <location>
        <begin position="38"/>
        <end position="54"/>
    </location>
</feature>
<feature type="region of interest" description="Disordered" evidence="9">
    <location>
        <begin position="246"/>
        <end position="436"/>
    </location>
</feature>
<gene>
    <name evidence="10" type="ORF">Agabi119p4_320</name>
</gene>
<comment type="similarity">
    <text evidence="2">Belongs to the NAF1 family.</text>
</comment>
<feature type="region of interest" description="Disordered" evidence="9">
    <location>
        <begin position="26"/>
        <end position="120"/>
    </location>
</feature>
<dbReference type="PANTHER" id="PTHR31633:SF1">
    <property type="entry name" value="H_ACA RIBONUCLEOPROTEIN COMPLEX NON-CORE SUBUNIT NAF1"/>
    <property type="match status" value="1"/>
</dbReference>
<keyword evidence="7" id="KW-0694">RNA-binding</keyword>
<evidence type="ECO:0000313" key="11">
    <source>
        <dbReference type="Proteomes" id="UP000629468"/>
    </source>
</evidence>
<evidence type="ECO:0000256" key="4">
    <source>
        <dbReference type="ARBA" id="ARBA00022517"/>
    </source>
</evidence>
<keyword evidence="5" id="KW-0698">rRNA processing</keyword>
<feature type="compositionally biased region" description="Polar residues" evidence="9">
    <location>
        <begin position="109"/>
        <end position="120"/>
    </location>
</feature>
<evidence type="ECO:0000256" key="3">
    <source>
        <dbReference type="ARBA" id="ARBA00021438"/>
    </source>
</evidence>
<accession>A0A8H7FAA9</accession>
<evidence type="ECO:0000256" key="2">
    <source>
        <dbReference type="ARBA" id="ARBA00009801"/>
    </source>
</evidence>
<reference evidence="10 11" key="1">
    <citation type="journal article" name="Sci. Rep.">
        <title>Telomere-to-telomere assembled and centromere annotated genomes of the two main subspecies of the button mushroom Agaricus bisporus reveal especially polymorphic chromosome ends.</title>
        <authorList>
            <person name="Sonnenberg A.S.M."/>
            <person name="Sedaghat-Telgerd N."/>
            <person name="Lavrijssen B."/>
            <person name="Ohm R.A."/>
            <person name="Hendrickx P.M."/>
            <person name="Scholtmeijer K."/>
            <person name="Baars J.J.P."/>
            <person name="van Peer A."/>
        </authorList>
    </citation>
    <scope>NUCLEOTIDE SEQUENCE [LARGE SCALE GENOMIC DNA]</scope>
    <source>
        <strain evidence="10 11">H119_p4</strain>
    </source>
</reference>
<feature type="compositionally biased region" description="Acidic residues" evidence="9">
    <location>
        <begin position="254"/>
        <end position="268"/>
    </location>
</feature>
<keyword evidence="4" id="KW-0690">Ribosome biogenesis</keyword>
<dbReference type="Proteomes" id="UP000629468">
    <property type="component" value="Unassembled WGS sequence"/>
</dbReference>
<sequence length="555" mass="61642">MTTFKAPQSLPQDLLLISEFVDVPQQRSQLPASQKNDSEDDIASSSSDSEEEIEKDLTAPLEDESDASPSDSSLSSDSSDSEPEGEAGKSQPVPQQKVSTPDFDEDDTGPSSATTLPQTKNEVVDSIITIPELEEVGKDEELEKVGDVMSLIDNVVIVRGSPSEYFNRGSEKALDSDTLLVFEDRKVMGYIYETFGPTSQPFYQVKFNQAYPLDPEKVKIGRGVFHIPRRSHFVFVNQLKHFRGSDASNLHDEEPAEDEVEFSDDEAEAEHRRRLKRKRNDGRARSMSSSRRSTPVPSQLRDQDMMNELWNKNASDDKGPIDYGAGPSRPAPQPYDDPYSNAYDPVEPEKSAGSPKDHSRPQIEQSRPSTYRGGRPPRGRGRGRGRRYSTDSDRISGRGTGPLPQLSPSGMKLEEYDPRMPHEAPPSLYPQDPSWVYPPTQGFNQFHNQPYMFPGLPYQQTYASPSAFVQPHINPRFASAFGLQMSPTVPPYEPATSAYAQGPTAPVESLVTSSEQSLSGQWSTPMTEYTAPNDEGQRPAPTLNPAIAKHEERKI</sequence>
<feature type="compositionally biased region" description="Basic and acidic residues" evidence="9">
    <location>
        <begin position="347"/>
        <end position="361"/>
    </location>
</feature>
<dbReference type="GO" id="GO:0001522">
    <property type="term" value="P:pseudouridine synthesis"/>
    <property type="evidence" value="ECO:0007669"/>
    <property type="project" value="InterPro"/>
</dbReference>
<evidence type="ECO:0000256" key="6">
    <source>
        <dbReference type="ARBA" id="ARBA00022553"/>
    </source>
</evidence>
<keyword evidence="6" id="KW-0597">Phosphoprotein</keyword>
<dbReference type="EMBL" id="JABXXO010000001">
    <property type="protein sequence ID" value="KAF7784155.1"/>
    <property type="molecule type" value="Genomic_DNA"/>
</dbReference>
<dbReference type="InterPro" id="IPR040309">
    <property type="entry name" value="Naf1"/>
</dbReference>
<dbReference type="Gene3D" id="2.40.10.230">
    <property type="entry name" value="Probable tRNA pseudouridine synthase domain"/>
    <property type="match status" value="1"/>
</dbReference>
<dbReference type="GO" id="GO:0005732">
    <property type="term" value="C:sno(s)RNA-containing ribonucleoprotein complex"/>
    <property type="evidence" value="ECO:0007669"/>
    <property type="project" value="InterPro"/>
</dbReference>
<evidence type="ECO:0000256" key="9">
    <source>
        <dbReference type="SAM" id="MobiDB-lite"/>
    </source>
</evidence>
<evidence type="ECO:0000313" key="10">
    <source>
        <dbReference type="EMBL" id="KAF7784155.1"/>
    </source>
</evidence>
<name>A0A8H7FAA9_AGABI</name>
<protein>
    <recommendedName>
        <fullName evidence="3">H/ACA ribonucleoprotein complex non-core subunit NAF1</fullName>
    </recommendedName>
</protein>
<proteinExistence type="inferred from homology"/>
<dbReference type="PANTHER" id="PTHR31633">
    <property type="entry name" value="H/ACA RIBONUCLEOPROTEIN COMPLEX NON-CORE SUBUNIT NAF1"/>
    <property type="match status" value="1"/>
</dbReference>
<organism evidence="10 11">
    <name type="scientific">Agaricus bisporus var. burnettii</name>
    <dbReference type="NCBI Taxonomy" id="192524"/>
    <lineage>
        <taxon>Eukaryota</taxon>
        <taxon>Fungi</taxon>
        <taxon>Dikarya</taxon>
        <taxon>Basidiomycota</taxon>
        <taxon>Agaricomycotina</taxon>
        <taxon>Agaricomycetes</taxon>
        <taxon>Agaricomycetidae</taxon>
        <taxon>Agaricales</taxon>
        <taxon>Agaricineae</taxon>
        <taxon>Agaricaceae</taxon>
        <taxon>Agaricus</taxon>
    </lineage>
</organism>
<dbReference type="GO" id="GO:0000493">
    <property type="term" value="P:box H/ACA snoRNP assembly"/>
    <property type="evidence" value="ECO:0007669"/>
    <property type="project" value="InterPro"/>
</dbReference>
<dbReference type="GO" id="GO:0003723">
    <property type="term" value="F:RNA binding"/>
    <property type="evidence" value="ECO:0007669"/>
    <property type="project" value="UniProtKB-KW"/>
</dbReference>
<evidence type="ECO:0000256" key="7">
    <source>
        <dbReference type="ARBA" id="ARBA00022884"/>
    </source>
</evidence>
<evidence type="ECO:0000256" key="1">
    <source>
        <dbReference type="ARBA" id="ARBA00004123"/>
    </source>
</evidence>
<dbReference type="GO" id="GO:0006364">
    <property type="term" value="P:rRNA processing"/>
    <property type="evidence" value="ECO:0007669"/>
    <property type="project" value="UniProtKB-KW"/>
</dbReference>